<keyword evidence="2" id="KW-1188">Viral release from host cell</keyword>
<dbReference type="PROSITE" id="PS50994">
    <property type="entry name" value="INTEGRASE"/>
    <property type="match status" value="1"/>
</dbReference>
<dbReference type="Pfam" id="PF25597">
    <property type="entry name" value="SH3_retrovirus"/>
    <property type="match status" value="1"/>
</dbReference>
<dbReference type="SMART" id="SM00343">
    <property type="entry name" value="ZnF_C2HC"/>
    <property type="match status" value="2"/>
</dbReference>
<keyword evidence="11" id="KW-0229">DNA integration</keyword>
<evidence type="ECO:0000256" key="11">
    <source>
        <dbReference type="ARBA" id="ARBA00022908"/>
    </source>
</evidence>
<keyword evidence="13" id="KW-0548">Nucleotidyltransferase</keyword>
<feature type="domain" description="CCHC-type" evidence="17">
    <location>
        <begin position="204"/>
        <end position="219"/>
    </location>
</feature>
<keyword evidence="9" id="KW-0067">ATP-binding</keyword>
<dbReference type="GO" id="GO:0004519">
    <property type="term" value="F:endonuclease activity"/>
    <property type="evidence" value="ECO:0007669"/>
    <property type="project" value="UniProtKB-KW"/>
</dbReference>
<evidence type="ECO:0000313" key="20">
    <source>
        <dbReference type="Proteomes" id="UP000499080"/>
    </source>
</evidence>
<gene>
    <name evidence="19" type="primary">POLX_1778</name>
    <name evidence="19" type="ORF">AVEN_208286_1</name>
</gene>
<dbReference type="GO" id="GO:0003964">
    <property type="term" value="F:RNA-directed DNA polymerase activity"/>
    <property type="evidence" value="ECO:0007669"/>
    <property type="project" value="UniProtKB-KW"/>
</dbReference>
<dbReference type="GO" id="GO:0008233">
    <property type="term" value="F:peptidase activity"/>
    <property type="evidence" value="ECO:0007669"/>
    <property type="project" value="UniProtKB-KW"/>
</dbReference>
<accession>A0A4Y2P1X4</accession>
<dbReference type="AlphaFoldDB" id="A0A4Y2P1X4"/>
<protein>
    <submittedName>
        <fullName evidence="19">Retrovirus-related Pol polyprotein from transposon TNT 1-94</fullName>
    </submittedName>
</protein>
<dbReference type="Gene3D" id="4.10.60.10">
    <property type="entry name" value="Zinc finger, CCHC-type"/>
    <property type="match status" value="1"/>
</dbReference>
<dbReference type="PROSITE" id="PS50158">
    <property type="entry name" value="ZF_CCHC"/>
    <property type="match status" value="2"/>
</dbReference>
<dbReference type="Pfam" id="PF00098">
    <property type="entry name" value="zf-CCHC"/>
    <property type="match status" value="1"/>
</dbReference>
<evidence type="ECO:0000256" key="8">
    <source>
        <dbReference type="ARBA" id="ARBA00022801"/>
    </source>
</evidence>
<dbReference type="Gene3D" id="3.30.420.10">
    <property type="entry name" value="Ribonuclease H-like superfamily/Ribonuclease H"/>
    <property type="match status" value="1"/>
</dbReference>
<evidence type="ECO:0000256" key="4">
    <source>
        <dbReference type="ARBA" id="ARBA00022722"/>
    </source>
</evidence>
<dbReference type="InterPro" id="IPR057670">
    <property type="entry name" value="SH3_retrovirus"/>
</dbReference>
<keyword evidence="16" id="KW-0863">Zinc-finger</keyword>
<evidence type="ECO:0000256" key="13">
    <source>
        <dbReference type="ARBA" id="ARBA00022932"/>
    </source>
</evidence>
<evidence type="ECO:0000256" key="9">
    <source>
        <dbReference type="ARBA" id="ARBA00022840"/>
    </source>
</evidence>
<keyword evidence="8" id="KW-0378">Hydrolase</keyword>
<evidence type="ECO:0000256" key="14">
    <source>
        <dbReference type="ARBA" id="ARBA00023113"/>
    </source>
</evidence>
<dbReference type="Pfam" id="PF14223">
    <property type="entry name" value="Retrotran_gag_2"/>
    <property type="match status" value="1"/>
</dbReference>
<keyword evidence="20" id="KW-1185">Reference proteome</keyword>
<evidence type="ECO:0000256" key="3">
    <source>
        <dbReference type="ARBA" id="ARBA00022670"/>
    </source>
</evidence>
<dbReference type="GO" id="GO:0005524">
    <property type="term" value="F:ATP binding"/>
    <property type="evidence" value="ECO:0007669"/>
    <property type="project" value="UniProtKB-KW"/>
</dbReference>
<evidence type="ECO:0000256" key="12">
    <source>
        <dbReference type="ARBA" id="ARBA00022918"/>
    </source>
</evidence>
<sequence length="752" mass="85842">MDAELKYYVDQFDGANFAVWARRIESIFVAKNLDKFLNKEADETKENEVSSSKKAYALMLSFLSDKVLMSLLDENTCASIFQKLKSTYLRDGAVNQILIRKRLAMLKKKKEVSMQEHLNEVNGLVNQLKSCSVKISDMNIIVYILIRLLDAEALLKDRRVSETKAPRSESSNDIAFSTNQRTVVCLRCNKKGHIARFCDKTVVCHHCGKLGHKKRNCRNLTLKKPPFKEAAAVSFVVGEGEVKKFIVDSGATSHMCSQREWFEELKPSSGTVFCAAKSRLLEVAGIGVIRGRLKNGQEIVLTNVLFIPELNGNLTSVKQIQNAGYSVFFKDNKAIVKGKNKTFVLCELNSKGQYVSNFVPTVSNTFVAETEETELWHRRLGHSGNRASRKLGLPTRDLFCENCVLAKQSAEPIGKGNRRRENAPMRKIHSDLCGPVEPATLSGERYVLTFVDDYSRFCEVRLIEKKSDIAVEFKKFLKVNDTVKRIRSDNAKEYVSGELQKVARNAGVEIDPCPPYTSQLNGVAERMNRTLFDKARAMLYDSKLLKSCWGYAIQTAAFLHNRIPCTSINDCTPYELKYSTKPDLSKIRIFGYDAYVKVADTQRRKLDLKSKKMNFIGYSSMGYRVMDPVTRRVIVSRSVRFDEKKIISDKLAATPNIENQEDTSDLGEENEKEMDINLEETERAIDDKYPEFRRSQRERKSPVRYPFNEALSATHEELTYDEIKFLPDEEQSNWKNAMDEEMLSMEKNKVWD</sequence>
<evidence type="ECO:0000256" key="2">
    <source>
        <dbReference type="ARBA" id="ARBA00022612"/>
    </source>
</evidence>
<evidence type="ECO:0000256" key="1">
    <source>
        <dbReference type="ARBA" id="ARBA00002180"/>
    </source>
</evidence>
<keyword evidence="13" id="KW-0239">DNA-directed DNA polymerase</keyword>
<dbReference type="InterPro" id="IPR039537">
    <property type="entry name" value="Retrotran_Ty1/copia-like"/>
</dbReference>
<dbReference type="InterPro" id="IPR036875">
    <property type="entry name" value="Znf_CCHC_sf"/>
</dbReference>
<evidence type="ECO:0000256" key="15">
    <source>
        <dbReference type="ARBA" id="ARBA00023172"/>
    </source>
</evidence>
<dbReference type="SUPFAM" id="SSF53098">
    <property type="entry name" value="Ribonuclease H-like"/>
    <property type="match status" value="1"/>
</dbReference>
<evidence type="ECO:0000256" key="6">
    <source>
        <dbReference type="ARBA" id="ARBA00022741"/>
    </source>
</evidence>
<reference evidence="19 20" key="1">
    <citation type="journal article" date="2019" name="Sci. Rep.">
        <title>Orb-weaving spider Araneus ventricosus genome elucidates the spidroin gene catalogue.</title>
        <authorList>
            <person name="Kono N."/>
            <person name="Nakamura H."/>
            <person name="Ohtoshi R."/>
            <person name="Moran D.A.P."/>
            <person name="Shinohara A."/>
            <person name="Yoshida Y."/>
            <person name="Fujiwara M."/>
            <person name="Mori M."/>
            <person name="Tomita M."/>
            <person name="Arakawa K."/>
        </authorList>
    </citation>
    <scope>NUCLEOTIDE SEQUENCE [LARGE SCALE GENOMIC DNA]</scope>
</reference>
<dbReference type="PANTHER" id="PTHR42648:SF11">
    <property type="entry name" value="TRANSPOSON TY4-P GAG-POL POLYPROTEIN"/>
    <property type="match status" value="1"/>
</dbReference>
<keyword evidence="7" id="KW-0255">Endonuclease</keyword>
<dbReference type="InterPro" id="IPR054722">
    <property type="entry name" value="PolX-like_BBD"/>
</dbReference>
<dbReference type="SUPFAM" id="SSF57756">
    <property type="entry name" value="Retrovirus zinc finger-like domains"/>
    <property type="match status" value="1"/>
</dbReference>
<proteinExistence type="predicted"/>
<dbReference type="Pfam" id="PF13976">
    <property type="entry name" value="gag_pre-integrs"/>
    <property type="match status" value="1"/>
</dbReference>
<comment type="caution">
    <text evidence="19">The sequence shown here is derived from an EMBL/GenBank/DDBJ whole genome shotgun (WGS) entry which is preliminary data.</text>
</comment>
<dbReference type="Pfam" id="PF00665">
    <property type="entry name" value="rve"/>
    <property type="match status" value="1"/>
</dbReference>
<evidence type="ECO:0000313" key="19">
    <source>
        <dbReference type="EMBL" id="GBN45905.1"/>
    </source>
</evidence>
<dbReference type="Proteomes" id="UP000499080">
    <property type="component" value="Unassembled WGS sequence"/>
</dbReference>
<keyword evidence="6" id="KW-0547">Nucleotide-binding</keyword>
<dbReference type="InterPro" id="IPR012337">
    <property type="entry name" value="RNaseH-like_sf"/>
</dbReference>
<dbReference type="GO" id="GO:0003676">
    <property type="term" value="F:nucleic acid binding"/>
    <property type="evidence" value="ECO:0007669"/>
    <property type="project" value="InterPro"/>
</dbReference>
<dbReference type="GO" id="GO:0008270">
    <property type="term" value="F:zinc ion binding"/>
    <property type="evidence" value="ECO:0007669"/>
    <property type="project" value="UniProtKB-KW"/>
</dbReference>
<keyword evidence="3" id="KW-0645">Protease</keyword>
<keyword evidence="16" id="KW-0862">Zinc</keyword>
<dbReference type="GO" id="GO:0015074">
    <property type="term" value="P:DNA integration"/>
    <property type="evidence" value="ECO:0007669"/>
    <property type="project" value="UniProtKB-KW"/>
</dbReference>
<keyword evidence="12" id="KW-0695">RNA-directed DNA polymerase</keyword>
<dbReference type="GO" id="GO:0006508">
    <property type="term" value="P:proteolysis"/>
    <property type="evidence" value="ECO:0007669"/>
    <property type="project" value="UniProtKB-KW"/>
</dbReference>
<keyword evidence="4" id="KW-0540">Nuclease</keyword>
<keyword evidence="10" id="KW-0460">Magnesium</keyword>
<dbReference type="PANTHER" id="PTHR42648">
    <property type="entry name" value="TRANSPOSASE, PUTATIVE-RELATED"/>
    <property type="match status" value="1"/>
</dbReference>
<evidence type="ECO:0000256" key="7">
    <source>
        <dbReference type="ARBA" id="ARBA00022759"/>
    </source>
</evidence>
<dbReference type="OrthoDB" id="8048980at2759"/>
<dbReference type="InterPro" id="IPR025724">
    <property type="entry name" value="GAG-pre-integrase_dom"/>
</dbReference>
<evidence type="ECO:0000256" key="5">
    <source>
        <dbReference type="ARBA" id="ARBA00022723"/>
    </source>
</evidence>
<keyword evidence="5" id="KW-0479">Metal-binding</keyword>
<keyword evidence="15" id="KW-0233">DNA recombination</keyword>
<evidence type="ECO:0000256" key="10">
    <source>
        <dbReference type="ARBA" id="ARBA00022842"/>
    </source>
</evidence>
<comment type="function">
    <text evidence="1">The aspartyl protease (PR) mediates the proteolytic cleavages of the Gag and Gag-Pol polyproteins after assembly of the VLP.</text>
</comment>
<evidence type="ECO:0000256" key="16">
    <source>
        <dbReference type="PROSITE-ProRule" id="PRU00047"/>
    </source>
</evidence>
<dbReference type="EMBL" id="BGPR01010383">
    <property type="protein sequence ID" value="GBN45905.1"/>
    <property type="molecule type" value="Genomic_DNA"/>
</dbReference>
<dbReference type="InterPro" id="IPR001878">
    <property type="entry name" value="Znf_CCHC"/>
</dbReference>
<evidence type="ECO:0000259" key="17">
    <source>
        <dbReference type="PROSITE" id="PS50158"/>
    </source>
</evidence>
<dbReference type="Pfam" id="PF22936">
    <property type="entry name" value="Pol_BBD"/>
    <property type="match status" value="1"/>
</dbReference>
<organism evidence="19 20">
    <name type="scientific">Araneus ventricosus</name>
    <name type="common">Orbweaver spider</name>
    <name type="synonym">Epeira ventricosa</name>
    <dbReference type="NCBI Taxonomy" id="182803"/>
    <lineage>
        <taxon>Eukaryota</taxon>
        <taxon>Metazoa</taxon>
        <taxon>Ecdysozoa</taxon>
        <taxon>Arthropoda</taxon>
        <taxon>Chelicerata</taxon>
        <taxon>Arachnida</taxon>
        <taxon>Araneae</taxon>
        <taxon>Araneomorphae</taxon>
        <taxon>Entelegynae</taxon>
        <taxon>Araneoidea</taxon>
        <taxon>Araneidae</taxon>
        <taxon>Araneus</taxon>
    </lineage>
</organism>
<dbReference type="InterPro" id="IPR001584">
    <property type="entry name" value="Integrase_cat-core"/>
</dbReference>
<name>A0A4Y2P1X4_ARAVE</name>
<dbReference type="GO" id="GO:0006310">
    <property type="term" value="P:DNA recombination"/>
    <property type="evidence" value="ECO:0007669"/>
    <property type="project" value="UniProtKB-KW"/>
</dbReference>
<evidence type="ECO:0000259" key="18">
    <source>
        <dbReference type="PROSITE" id="PS50994"/>
    </source>
</evidence>
<keyword evidence="13" id="KW-0808">Transferase</keyword>
<feature type="domain" description="CCHC-type" evidence="17">
    <location>
        <begin position="185"/>
        <end position="200"/>
    </location>
</feature>
<dbReference type="GO" id="GO:0003887">
    <property type="term" value="F:DNA-directed DNA polymerase activity"/>
    <property type="evidence" value="ECO:0007669"/>
    <property type="project" value="UniProtKB-KW"/>
</dbReference>
<feature type="domain" description="Integrase catalytic" evidence="18">
    <location>
        <begin position="420"/>
        <end position="581"/>
    </location>
</feature>
<dbReference type="InterPro" id="IPR036397">
    <property type="entry name" value="RNaseH_sf"/>
</dbReference>
<keyword evidence="14" id="KW-0917">Virion maturation</keyword>